<keyword evidence="2" id="KW-1185">Reference proteome</keyword>
<evidence type="ECO:0000313" key="1">
    <source>
        <dbReference type="EMBL" id="KAI8529673.1"/>
    </source>
</evidence>
<gene>
    <name evidence="1" type="ORF">RHMOL_Rhmol12G0242800</name>
</gene>
<protein>
    <submittedName>
        <fullName evidence="1">Uncharacterized protein</fullName>
    </submittedName>
</protein>
<name>A0ACC0LND3_RHOML</name>
<reference evidence="1" key="1">
    <citation type="submission" date="2022-02" db="EMBL/GenBank/DDBJ databases">
        <title>Plant Genome Project.</title>
        <authorList>
            <person name="Zhang R.-G."/>
        </authorList>
    </citation>
    <scope>NUCLEOTIDE SEQUENCE</scope>
    <source>
        <strain evidence="1">AT1</strain>
    </source>
</reference>
<organism evidence="1 2">
    <name type="scientific">Rhododendron molle</name>
    <name type="common">Chinese azalea</name>
    <name type="synonym">Azalea mollis</name>
    <dbReference type="NCBI Taxonomy" id="49168"/>
    <lineage>
        <taxon>Eukaryota</taxon>
        <taxon>Viridiplantae</taxon>
        <taxon>Streptophyta</taxon>
        <taxon>Embryophyta</taxon>
        <taxon>Tracheophyta</taxon>
        <taxon>Spermatophyta</taxon>
        <taxon>Magnoliopsida</taxon>
        <taxon>eudicotyledons</taxon>
        <taxon>Gunneridae</taxon>
        <taxon>Pentapetalae</taxon>
        <taxon>asterids</taxon>
        <taxon>Ericales</taxon>
        <taxon>Ericaceae</taxon>
        <taxon>Ericoideae</taxon>
        <taxon>Rhodoreae</taxon>
        <taxon>Rhododendron</taxon>
    </lineage>
</organism>
<sequence>MCKAMDTDNSGAIKFDELKAGLTKTGKMRQTVEREMGDTAVDFLITSSNLDFIIDKKHQLQSLADEIKY</sequence>
<proteinExistence type="predicted"/>
<evidence type="ECO:0000313" key="2">
    <source>
        <dbReference type="Proteomes" id="UP001062846"/>
    </source>
</evidence>
<dbReference type="Proteomes" id="UP001062846">
    <property type="component" value="Chromosome 12"/>
</dbReference>
<accession>A0ACC0LND3</accession>
<dbReference type="EMBL" id="CM046399">
    <property type="protein sequence ID" value="KAI8529673.1"/>
    <property type="molecule type" value="Genomic_DNA"/>
</dbReference>
<comment type="caution">
    <text evidence="1">The sequence shown here is derived from an EMBL/GenBank/DDBJ whole genome shotgun (WGS) entry which is preliminary data.</text>
</comment>